<dbReference type="Proteomes" id="UP000055019">
    <property type="component" value="Unassembled WGS sequence"/>
</dbReference>
<organism evidence="1 2">
    <name type="scientific">Caballeronia arvi</name>
    <dbReference type="NCBI Taxonomy" id="1777135"/>
    <lineage>
        <taxon>Bacteria</taxon>
        <taxon>Pseudomonadati</taxon>
        <taxon>Pseudomonadota</taxon>
        <taxon>Betaproteobacteria</taxon>
        <taxon>Burkholderiales</taxon>
        <taxon>Burkholderiaceae</taxon>
        <taxon>Caballeronia</taxon>
    </lineage>
</organism>
<evidence type="ECO:0000313" key="2">
    <source>
        <dbReference type="Proteomes" id="UP000055019"/>
    </source>
</evidence>
<name>A0A158L588_9BURK</name>
<evidence type="ECO:0000313" key="1">
    <source>
        <dbReference type="EMBL" id="SAL88445.1"/>
    </source>
</evidence>
<protein>
    <submittedName>
        <fullName evidence="1">Inner membrane protein YfdC</fullName>
    </submittedName>
</protein>
<keyword evidence="2" id="KW-1185">Reference proteome</keyword>
<gene>
    <name evidence="1" type="primary">yfdC_3</name>
    <name evidence="1" type="ORF">AWB74_08566</name>
</gene>
<accession>A0A158L588</accession>
<reference evidence="1" key="1">
    <citation type="submission" date="2016-01" db="EMBL/GenBank/DDBJ databases">
        <authorList>
            <person name="Peeters C."/>
        </authorList>
    </citation>
    <scope>NUCLEOTIDE SEQUENCE [LARGE SCALE GENOMIC DNA]</scope>
    <source>
        <strain evidence="1">LMG 29317</strain>
    </source>
</reference>
<sequence>MVWLLPSARFARLLTILLVTYTVAVSKLTHVIASPAEAPYSVMTGVPNPSHYCRVFLLPTLIGNHGRRHLEGRD</sequence>
<comment type="caution">
    <text evidence="1">The sequence shown here is derived from an EMBL/GenBank/DDBJ whole genome shotgun (WGS) entry which is preliminary data.</text>
</comment>
<dbReference type="EMBL" id="FCOM02000132">
    <property type="protein sequence ID" value="SAL88445.1"/>
    <property type="molecule type" value="Genomic_DNA"/>
</dbReference>
<proteinExistence type="predicted"/>
<dbReference type="AlphaFoldDB" id="A0A158L588"/>